<feature type="chain" id="PRO_5042834100" evidence="1">
    <location>
        <begin position="19"/>
        <end position="121"/>
    </location>
</feature>
<feature type="signal peptide" evidence="1">
    <location>
        <begin position="1"/>
        <end position="18"/>
    </location>
</feature>
<evidence type="ECO:0000313" key="3">
    <source>
        <dbReference type="Proteomes" id="UP001347796"/>
    </source>
</evidence>
<protein>
    <submittedName>
        <fullName evidence="2">Uncharacterized protein</fullName>
    </submittedName>
</protein>
<organism evidence="2 3">
    <name type="scientific">Patella caerulea</name>
    <name type="common">Rayed Mediterranean limpet</name>
    <dbReference type="NCBI Taxonomy" id="87958"/>
    <lineage>
        <taxon>Eukaryota</taxon>
        <taxon>Metazoa</taxon>
        <taxon>Spiralia</taxon>
        <taxon>Lophotrochozoa</taxon>
        <taxon>Mollusca</taxon>
        <taxon>Gastropoda</taxon>
        <taxon>Patellogastropoda</taxon>
        <taxon>Patelloidea</taxon>
        <taxon>Patellidae</taxon>
        <taxon>Patella</taxon>
    </lineage>
</organism>
<dbReference type="AlphaFoldDB" id="A0AAN8K4B2"/>
<sequence>MVLWILVAIVTHINVKLGCKQKGLDNNYSTPRGSVVSLQDKIKKEEQNHGKCLKVIEDLMWQHKQEERELKRTEGDIVKNQQIVRHTLRDYEHAINKKKMAEAKKLSHSLDKYSVTTRSCA</sequence>
<name>A0AAN8K4B2_PATCE</name>
<keyword evidence="3" id="KW-1185">Reference proteome</keyword>
<accession>A0AAN8K4B2</accession>
<comment type="caution">
    <text evidence="2">The sequence shown here is derived from an EMBL/GenBank/DDBJ whole genome shotgun (WGS) entry which is preliminary data.</text>
</comment>
<dbReference type="EMBL" id="JAZGQO010000002">
    <property type="protein sequence ID" value="KAK6192743.1"/>
    <property type="molecule type" value="Genomic_DNA"/>
</dbReference>
<keyword evidence="1" id="KW-0732">Signal</keyword>
<evidence type="ECO:0000256" key="1">
    <source>
        <dbReference type="SAM" id="SignalP"/>
    </source>
</evidence>
<reference evidence="2 3" key="1">
    <citation type="submission" date="2024-01" db="EMBL/GenBank/DDBJ databases">
        <title>The genome of the rayed Mediterranean limpet Patella caerulea (Linnaeus, 1758).</title>
        <authorList>
            <person name="Anh-Thu Weber A."/>
            <person name="Halstead-Nussloch G."/>
        </authorList>
    </citation>
    <scope>NUCLEOTIDE SEQUENCE [LARGE SCALE GENOMIC DNA]</scope>
    <source>
        <strain evidence="2">AATW-2023a</strain>
        <tissue evidence="2">Whole specimen</tissue>
    </source>
</reference>
<gene>
    <name evidence="2" type="ORF">SNE40_004165</name>
</gene>
<evidence type="ECO:0000313" key="2">
    <source>
        <dbReference type="EMBL" id="KAK6192743.1"/>
    </source>
</evidence>
<dbReference type="Proteomes" id="UP001347796">
    <property type="component" value="Unassembled WGS sequence"/>
</dbReference>
<proteinExistence type="predicted"/>